<dbReference type="InParanoid" id="A0A0D0AZC4"/>
<dbReference type="AlphaFoldDB" id="A0A0D0AZC4"/>
<reference evidence="2" key="2">
    <citation type="submission" date="2015-01" db="EMBL/GenBank/DDBJ databases">
        <title>Evolutionary Origins and Diversification of the Mycorrhizal Mutualists.</title>
        <authorList>
            <consortium name="DOE Joint Genome Institute"/>
            <consortium name="Mycorrhizal Genomics Consortium"/>
            <person name="Kohler A."/>
            <person name="Kuo A."/>
            <person name="Nagy L.G."/>
            <person name="Floudas D."/>
            <person name="Copeland A."/>
            <person name="Barry K.W."/>
            <person name="Cichocki N."/>
            <person name="Veneault-Fourrey C."/>
            <person name="LaButti K."/>
            <person name="Lindquist E.A."/>
            <person name="Lipzen A."/>
            <person name="Lundell T."/>
            <person name="Morin E."/>
            <person name="Murat C."/>
            <person name="Riley R."/>
            <person name="Ohm R."/>
            <person name="Sun H."/>
            <person name="Tunlid A."/>
            <person name="Henrissat B."/>
            <person name="Grigoriev I.V."/>
            <person name="Hibbett D.S."/>
            <person name="Martin F."/>
        </authorList>
    </citation>
    <scope>NUCLEOTIDE SEQUENCE [LARGE SCALE GENOMIC DNA]</scope>
    <source>
        <strain evidence="2">UH-Slu-Lm8-n1</strain>
    </source>
</reference>
<feature type="non-terminal residue" evidence="1">
    <location>
        <position position="50"/>
    </location>
</feature>
<reference evidence="1 2" key="1">
    <citation type="submission" date="2014-04" db="EMBL/GenBank/DDBJ databases">
        <authorList>
            <consortium name="DOE Joint Genome Institute"/>
            <person name="Kuo A."/>
            <person name="Ruytinx J."/>
            <person name="Rineau F."/>
            <person name="Colpaert J."/>
            <person name="Kohler A."/>
            <person name="Nagy L.G."/>
            <person name="Floudas D."/>
            <person name="Copeland A."/>
            <person name="Barry K.W."/>
            <person name="Cichocki N."/>
            <person name="Veneault-Fourrey C."/>
            <person name="LaButti K."/>
            <person name="Lindquist E.A."/>
            <person name="Lipzen A."/>
            <person name="Lundell T."/>
            <person name="Morin E."/>
            <person name="Murat C."/>
            <person name="Sun H."/>
            <person name="Tunlid A."/>
            <person name="Henrissat B."/>
            <person name="Grigoriev I.V."/>
            <person name="Hibbett D.S."/>
            <person name="Martin F."/>
            <person name="Nordberg H.P."/>
            <person name="Cantor M.N."/>
            <person name="Hua S.X."/>
        </authorList>
    </citation>
    <scope>NUCLEOTIDE SEQUENCE [LARGE SCALE GENOMIC DNA]</scope>
    <source>
        <strain evidence="1 2">UH-Slu-Lm8-n1</strain>
    </source>
</reference>
<evidence type="ECO:0000313" key="1">
    <source>
        <dbReference type="EMBL" id="KIK39677.1"/>
    </source>
</evidence>
<sequence length="50" mass="5563">MNPSSFIVQSKGFRPLEKILARTSPRPGVLDLLGANHEILFNTRKLQSAL</sequence>
<proteinExistence type="predicted"/>
<keyword evidence="2" id="KW-1185">Reference proteome</keyword>
<accession>A0A0D0AZC4</accession>
<protein>
    <submittedName>
        <fullName evidence="1">Unplaced genomic scaffold CY34scaffold_202, whole genome shotgun sequence</fullName>
    </submittedName>
</protein>
<dbReference type="HOGENOM" id="CLU_3130035_0_0_1"/>
<gene>
    <name evidence="1" type="ORF">CY34DRAFT_808033</name>
</gene>
<dbReference type="Proteomes" id="UP000054485">
    <property type="component" value="Unassembled WGS sequence"/>
</dbReference>
<evidence type="ECO:0000313" key="2">
    <source>
        <dbReference type="Proteomes" id="UP000054485"/>
    </source>
</evidence>
<organism evidence="1 2">
    <name type="scientific">Suillus luteus UH-Slu-Lm8-n1</name>
    <dbReference type="NCBI Taxonomy" id="930992"/>
    <lineage>
        <taxon>Eukaryota</taxon>
        <taxon>Fungi</taxon>
        <taxon>Dikarya</taxon>
        <taxon>Basidiomycota</taxon>
        <taxon>Agaricomycotina</taxon>
        <taxon>Agaricomycetes</taxon>
        <taxon>Agaricomycetidae</taxon>
        <taxon>Boletales</taxon>
        <taxon>Suillineae</taxon>
        <taxon>Suillaceae</taxon>
        <taxon>Suillus</taxon>
    </lineage>
</organism>
<dbReference type="EMBL" id="KN835333">
    <property type="protein sequence ID" value="KIK39677.1"/>
    <property type="molecule type" value="Genomic_DNA"/>
</dbReference>
<name>A0A0D0AZC4_9AGAM</name>